<dbReference type="GeneID" id="59335948"/>
<reference evidence="1 2" key="1">
    <citation type="journal article" date="2020" name="Genomics">
        <title>Complete, high-quality genomes from long-read metagenomic sequencing of two wolf lichen thalli reveals enigmatic genome architecture.</title>
        <authorList>
            <person name="McKenzie S.K."/>
            <person name="Walston R.F."/>
            <person name="Allen J.L."/>
        </authorList>
    </citation>
    <scope>NUCLEOTIDE SEQUENCE [LARGE SCALE GENOMIC DNA]</scope>
    <source>
        <strain evidence="1">WasteWater1</strain>
    </source>
</reference>
<evidence type="ECO:0000313" key="1">
    <source>
        <dbReference type="EMBL" id="KAF6229433.1"/>
    </source>
</evidence>
<organism evidence="1 2">
    <name type="scientific">Letharia lupina</name>
    <dbReference type="NCBI Taxonomy" id="560253"/>
    <lineage>
        <taxon>Eukaryota</taxon>
        <taxon>Fungi</taxon>
        <taxon>Dikarya</taxon>
        <taxon>Ascomycota</taxon>
        <taxon>Pezizomycotina</taxon>
        <taxon>Lecanoromycetes</taxon>
        <taxon>OSLEUM clade</taxon>
        <taxon>Lecanoromycetidae</taxon>
        <taxon>Lecanorales</taxon>
        <taxon>Lecanorineae</taxon>
        <taxon>Parmeliaceae</taxon>
        <taxon>Letharia</taxon>
    </lineage>
</organism>
<accession>A0A8H6FIZ5</accession>
<dbReference type="AlphaFoldDB" id="A0A8H6FIZ5"/>
<dbReference type="Proteomes" id="UP000593566">
    <property type="component" value="Unassembled WGS sequence"/>
</dbReference>
<dbReference type="EMBL" id="JACCJB010000003">
    <property type="protein sequence ID" value="KAF6229433.1"/>
    <property type="molecule type" value="Genomic_DNA"/>
</dbReference>
<proteinExistence type="predicted"/>
<name>A0A8H6FIZ5_9LECA</name>
<protein>
    <submittedName>
        <fullName evidence="1">Uncharacterized protein</fullName>
    </submittedName>
</protein>
<comment type="caution">
    <text evidence="1">The sequence shown here is derived from an EMBL/GenBank/DDBJ whole genome shotgun (WGS) entry which is preliminary data.</text>
</comment>
<sequence length="183" mass="20240">MVLELGGFIELDTEICPPCTARNPRNGKLAQCIEKDEVIVFELRPRKVLEFLCTNVPSPMVTVTARDIWRNATVQFKILEPAQIVDLVGTRQALGVSCGTLQLVNCSTRYRLHANIEHDILQRETNRTASGTTSDCMEVRFKVIGVGMGVTLAHSLDLRKDRGTQSVAPSATGDIRIEMDAML</sequence>
<evidence type="ECO:0000313" key="2">
    <source>
        <dbReference type="Proteomes" id="UP000593566"/>
    </source>
</evidence>
<dbReference type="RefSeq" id="XP_037157075.1">
    <property type="nucleotide sequence ID" value="XM_037298440.1"/>
</dbReference>
<keyword evidence="2" id="KW-1185">Reference proteome</keyword>
<gene>
    <name evidence="1" type="ORF">HO133_007549</name>
</gene>